<evidence type="ECO:0000313" key="2">
    <source>
        <dbReference type="EMBL" id="KXS30946.1"/>
    </source>
</evidence>
<dbReference type="SUPFAM" id="SSF109604">
    <property type="entry name" value="HD-domain/PDEase-like"/>
    <property type="match status" value="1"/>
</dbReference>
<evidence type="ECO:0000313" key="3">
    <source>
        <dbReference type="Proteomes" id="UP000070578"/>
    </source>
</evidence>
<proteinExistence type="predicted"/>
<gene>
    <name evidence="2" type="ORF">AWT59_2932</name>
</gene>
<dbReference type="Gene3D" id="1.10.3210.10">
    <property type="entry name" value="Hypothetical protein af1432"/>
    <property type="match status" value="1"/>
</dbReference>
<dbReference type="Proteomes" id="UP000070578">
    <property type="component" value="Unassembled WGS sequence"/>
</dbReference>
<name>A0A139BPL9_9PROT</name>
<dbReference type="AlphaFoldDB" id="A0A139BPL9"/>
<feature type="compositionally biased region" description="Basic residues" evidence="1">
    <location>
        <begin position="330"/>
        <end position="342"/>
    </location>
</feature>
<reference evidence="2 3" key="2">
    <citation type="submission" date="2016-03" db="EMBL/GenBank/DDBJ databases">
        <title>New uncultured bacterium of the family Gallionellaceae from acid mine drainage: description and reconstruction of genome based on metagenomic analysis of microbial community.</title>
        <authorList>
            <person name="Kadnikov V."/>
            <person name="Ivasenko D."/>
            <person name="Beletsky A."/>
            <person name="Mardanov A."/>
            <person name="Danilova E."/>
            <person name="Pimenov N."/>
            <person name="Karnachuk O."/>
            <person name="Ravin N."/>
        </authorList>
    </citation>
    <scope>NUCLEOTIDE SEQUENCE [LARGE SCALE GENOMIC DNA]</scope>
    <source>
        <strain evidence="2">ShG14-8</strain>
    </source>
</reference>
<feature type="compositionally biased region" description="Basic and acidic residues" evidence="1">
    <location>
        <begin position="348"/>
        <end position="367"/>
    </location>
</feature>
<comment type="caution">
    <text evidence="2">The sequence shown here is derived from an EMBL/GenBank/DDBJ whole genome shotgun (WGS) entry which is preliminary data.</text>
</comment>
<protein>
    <recommendedName>
        <fullName evidence="4">HD/PDEase domain-containing protein</fullName>
    </recommendedName>
</protein>
<evidence type="ECO:0008006" key="4">
    <source>
        <dbReference type="Google" id="ProtNLM"/>
    </source>
</evidence>
<evidence type="ECO:0000256" key="1">
    <source>
        <dbReference type="SAM" id="MobiDB-lite"/>
    </source>
</evidence>
<reference evidence="2 3" key="1">
    <citation type="submission" date="2016-02" db="EMBL/GenBank/DDBJ databases">
        <authorList>
            <person name="Wen L."/>
            <person name="He K."/>
            <person name="Yang H."/>
        </authorList>
    </citation>
    <scope>NUCLEOTIDE SEQUENCE [LARGE SCALE GENOMIC DNA]</scope>
    <source>
        <strain evidence="2">ShG14-8</strain>
    </source>
</reference>
<dbReference type="EMBL" id="LSLI01000116">
    <property type="protein sequence ID" value="KXS30946.1"/>
    <property type="molecule type" value="Genomic_DNA"/>
</dbReference>
<sequence>MENNSTQFRRNNFDVANIVNVTDPASVSDAVECIFHDLYHNASNNLLRNAVSDITRMYRGEHPDFAACDTGYHDLQHILDVTLACARLMDGYERKQSNGKGLGEELFAFGILMALFHDSGYLRKRDSEVHRQGAEFTLIHVARSEDRLKNYLPGAGLSALSEAAKVVHYTGYEIPIDRIHVSSPVYRTIGNLVASADILAQMSDRCYLEKCYDRLYTEFVLAGIAKKRDGSGNEQVIFSSPQDLVIKTPEFYRGAKKRMDEALDGVYHYAEKHFSGQNLYLEAVEKNILFAEYMIAHNADIGMLQRTPPRTPGSDLESPATANRRELVKNRRKRHGDRRKNQPQRYPELLERRLNPVDRRQDAVSKK</sequence>
<feature type="region of interest" description="Disordered" evidence="1">
    <location>
        <begin position="305"/>
        <end position="367"/>
    </location>
</feature>
<organism evidence="2 3">
    <name type="scientific">Candidatus Gallionella acididurans</name>
    <dbReference type="NCBI Taxonomy" id="1796491"/>
    <lineage>
        <taxon>Bacteria</taxon>
        <taxon>Pseudomonadati</taxon>
        <taxon>Pseudomonadota</taxon>
        <taxon>Betaproteobacteria</taxon>
        <taxon>Nitrosomonadales</taxon>
        <taxon>Gallionellaceae</taxon>
        <taxon>Gallionella</taxon>
    </lineage>
</organism>
<accession>A0A139BPL9</accession>